<evidence type="ECO:0000313" key="12">
    <source>
        <dbReference type="Proteomes" id="UP000472271"/>
    </source>
</evidence>
<feature type="compositionally biased region" description="Basic and acidic residues" evidence="9">
    <location>
        <begin position="1"/>
        <end position="12"/>
    </location>
</feature>
<dbReference type="AlphaFoldDB" id="A0A672ZAJ7"/>
<feature type="repeat" description="ANK" evidence="8">
    <location>
        <begin position="346"/>
        <end position="378"/>
    </location>
</feature>
<dbReference type="PANTHER" id="PTHR24117:SF9">
    <property type="entry name" value="BCL-6 COREPRESSOR PCGF1 BINDING DOMAIN-CONTAINING PROTEIN"/>
    <property type="match status" value="1"/>
</dbReference>
<dbReference type="GO" id="GO:0000122">
    <property type="term" value="P:negative regulation of transcription by RNA polymerase II"/>
    <property type="evidence" value="ECO:0007669"/>
    <property type="project" value="TreeGrafter"/>
</dbReference>
<feature type="region of interest" description="Disordered" evidence="9">
    <location>
        <begin position="78"/>
        <end position="105"/>
    </location>
</feature>
<feature type="region of interest" description="Disordered" evidence="9">
    <location>
        <begin position="1"/>
        <end position="31"/>
    </location>
</feature>
<dbReference type="InterPro" id="IPR002110">
    <property type="entry name" value="Ankyrin_rpt"/>
</dbReference>
<evidence type="ECO:0000256" key="9">
    <source>
        <dbReference type="SAM" id="MobiDB-lite"/>
    </source>
</evidence>
<feature type="compositionally biased region" description="Basic residues" evidence="9">
    <location>
        <begin position="265"/>
        <end position="274"/>
    </location>
</feature>
<dbReference type="Pfam" id="PF15808">
    <property type="entry name" value="BCOR"/>
    <property type="match status" value="1"/>
</dbReference>
<feature type="repeat" description="ANK" evidence="8">
    <location>
        <begin position="313"/>
        <end position="345"/>
    </location>
</feature>
<evidence type="ECO:0000313" key="11">
    <source>
        <dbReference type="Ensembl" id="ENSSORP00005013869.1"/>
    </source>
</evidence>
<dbReference type="Gene3D" id="1.25.40.20">
    <property type="entry name" value="Ankyrin repeat-containing domain"/>
    <property type="match status" value="1"/>
</dbReference>
<feature type="compositionally biased region" description="Basic and acidic residues" evidence="9">
    <location>
        <begin position="249"/>
        <end position="264"/>
    </location>
</feature>
<keyword evidence="3" id="KW-0597">Phosphoprotein</keyword>
<dbReference type="GO" id="GO:0005634">
    <property type="term" value="C:nucleus"/>
    <property type="evidence" value="ECO:0007669"/>
    <property type="project" value="UniProtKB-SubCell"/>
</dbReference>
<protein>
    <recommendedName>
        <fullName evidence="10">BCL-6 corepressor non-ankyrin-repeat domain-containing protein</fullName>
    </recommendedName>
</protein>
<comment type="subcellular location">
    <subcellularLocation>
        <location evidence="1">Nucleus</location>
    </subcellularLocation>
</comment>
<evidence type="ECO:0000256" key="1">
    <source>
        <dbReference type="ARBA" id="ARBA00004123"/>
    </source>
</evidence>
<keyword evidence="4" id="KW-0677">Repeat</keyword>
<dbReference type="GO" id="GO:0003714">
    <property type="term" value="F:transcription corepressor activity"/>
    <property type="evidence" value="ECO:0007669"/>
    <property type="project" value="TreeGrafter"/>
</dbReference>
<comment type="similarity">
    <text evidence="7">Belongs to the BCOR family.</text>
</comment>
<dbReference type="PROSITE" id="PS50088">
    <property type="entry name" value="ANK_REPEAT"/>
    <property type="match status" value="2"/>
</dbReference>
<evidence type="ECO:0000256" key="6">
    <source>
        <dbReference type="ARBA" id="ARBA00023242"/>
    </source>
</evidence>
<dbReference type="FunFam" id="1.25.40.20:FF:000032">
    <property type="entry name" value="BCL-6 corepressor isoform X1"/>
    <property type="match status" value="1"/>
</dbReference>
<dbReference type="Proteomes" id="UP000472271">
    <property type="component" value="Chromosome 2"/>
</dbReference>
<reference evidence="11" key="1">
    <citation type="submission" date="2019-06" db="EMBL/GenBank/DDBJ databases">
        <authorList>
            <consortium name="Wellcome Sanger Institute Data Sharing"/>
        </authorList>
    </citation>
    <scope>NUCLEOTIDE SEQUENCE [LARGE SCALE GENOMIC DNA]</scope>
</reference>
<dbReference type="Ensembl" id="ENSSORT00005014285.1">
    <property type="protein sequence ID" value="ENSSORP00005013869.1"/>
    <property type="gene ID" value="ENSSORG00005007112.1"/>
</dbReference>
<name>A0A672ZAJ7_9TELE</name>
<evidence type="ECO:0000256" key="8">
    <source>
        <dbReference type="PROSITE-ProRule" id="PRU00023"/>
    </source>
</evidence>
<reference evidence="11" key="3">
    <citation type="submission" date="2025-09" db="UniProtKB">
        <authorList>
            <consortium name="Ensembl"/>
        </authorList>
    </citation>
    <scope>IDENTIFICATION</scope>
</reference>
<dbReference type="Pfam" id="PF12796">
    <property type="entry name" value="Ank_2"/>
    <property type="match status" value="1"/>
</dbReference>
<keyword evidence="2" id="KW-1017">Isopeptide bond</keyword>
<keyword evidence="5" id="KW-0832">Ubl conjugation</keyword>
<evidence type="ECO:0000256" key="3">
    <source>
        <dbReference type="ARBA" id="ARBA00022553"/>
    </source>
</evidence>
<evidence type="ECO:0000259" key="10">
    <source>
        <dbReference type="Pfam" id="PF15808"/>
    </source>
</evidence>
<dbReference type="SMART" id="SM00248">
    <property type="entry name" value="ANK"/>
    <property type="match status" value="2"/>
</dbReference>
<feature type="region of interest" description="Disordered" evidence="9">
    <location>
        <begin position="225"/>
        <end position="289"/>
    </location>
</feature>
<accession>A0A672ZAJ7</accession>
<dbReference type="PANTHER" id="PTHR24117">
    <property type="entry name" value="AGAP007537-PB"/>
    <property type="match status" value="1"/>
</dbReference>
<dbReference type="SUPFAM" id="SSF48403">
    <property type="entry name" value="Ankyrin repeat"/>
    <property type="match status" value="1"/>
</dbReference>
<keyword evidence="6" id="KW-0539">Nucleus</keyword>
<keyword evidence="8" id="KW-0040">ANK repeat</keyword>
<dbReference type="PROSITE" id="PS50297">
    <property type="entry name" value="ANK_REP_REGION"/>
    <property type="match status" value="2"/>
</dbReference>
<sequence length="405" mass="44614">MCRQPDDDKNNEDVAAGVPQDDVKNTSVPEPQQRFVSAARGLFQGKASTAGLGGLNPSVALNRRRIFSLEPFHQSSIISSKLKRGREDETEEDDRTDNHNKKLNTDSTLDDVKKLKVCIELNGLRLNKPRLPGEIGHWLPSGQRSAELGRGRSEVNGGWCDPTFMRRDGVLPSGPVFHMTPPSSPAHLPRQQCSPAPRHPGPASFSSLASSRLLDKHQRLRENRRVSGLLPSFPPLAPSSSSSSPPPLHDPHQFRCHGDDPDKPKGKRPCKMKHTGGGEEARGSEEEEDEEDMEVVLYCLERRICDVNHRDNAGYCALHEACSRGWLNIVRHLVEHGADVNCSAQDGTRPLHDAVENDHVEVVRFLLACGADPTLTSYSGRGPINMTHSATMETFLEGKGRGLIQ</sequence>
<dbReference type="InterPro" id="IPR047144">
    <property type="entry name" value="BCOR-like"/>
</dbReference>
<dbReference type="InterPro" id="IPR031628">
    <property type="entry name" value="BCOR"/>
</dbReference>
<evidence type="ECO:0000256" key="4">
    <source>
        <dbReference type="ARBA" id="ARBA00022737"/>
    </source>
</evidence>
<feature type="domain" description="BCL-6 corepressor non-ankyrin-repeat" evidence="10">
    <location>
        <begin position="154"/>
        <end position="292"/>
    </location>
</feature>
<dbReference type="InterPro" id="IPR036770">
    <property type="entry name" value="Ankyrin_rpt-contain_sf"/>
</dbReference>
<reference evidence="11" key="2">
    <citation type="submission" date="2025-08" db="UniProtKB">
        <authorList>
            <consortium name="Ensembl"/>
        </authorList>
    </citation>
    <scope>IDENTIFICATION</scope>
</reference>
<evidence type="ECO:0000256" key="5">
    <source>
        <dbReference type="ARBA" id="ARBA00022843"/>
    </source>
</evidence>
<keyword evidence="12" id="KW-1185">Reference proteome</keyword>
<feature type="compositionally biased region" description="Basic and acidic residues" evidence="9">
    <location>
        <begin position="96"/>
        <end position="105"/>
    </location>
</feature>
<feature type="region of interest" description="Disordered" evidence="9">
    <location>
        <begin position="176"/>
        <end position="207"/>
    </location>
</feature>
<proteinExistence type="inferred from homology"/>
<evidence type="ECO:0000256" key="7">
    <source>
        <dbReference type="ARBA" id="ARBA00034703"/>
    </source>
</evidence>
<organism evidence="11 12">
    <name type="scientific">Sphaeramia orbicularis</name>
    <name type="common">orbiculate cardinalfish</name>
    <dbReference type="NCBI Taxonomy" id="375764"/>
    <lineage>
        <taxon>Eukaryota</taxon>
        <taxon>Metazoa</taxon>
        <taxon>Chordata</taxon>
        <taxon>Craniata</taxon>
        <taxon>Vertebrata</taxon>
        <taxon>Euteleostomi</taxon>
        <taxon>Actinopterygii</taxon>
        <taxon>Neopterygii</taxon>
        <taxon>Teleostei</taxon>
        <taxon>Neoteleostei</taxon>
        <taxon>Acanthomorphata</taxon>
        <taxon>Gobiaria</taxon>
        <taxon>Kurtiformes</taxon>
        <taxon>Apogonoidei</taxon>
        <taxon>Apogonidae</taxon>
        <taxon>Apogoninae</taxon>
        <taxon>Sphaeramia</taxon>
    </lineage>
</organism>
<evidence type="ECO:0000256" key="2">
    <source>
        <dbReference type="ARBA" id="ARBA00022499"/>
    </source>
</evidence>